<dbReference type="PANTHER" id="PTHR12599:SF0">
    <property type="entry name" value="PTERIN-4-ALPHA-CARBINOLAMINE DEHYDRATASE"/>
    <property type="match status" value="1"/>
</dbReference>
<dbReference type="SUPFAM" id="SSF55248">
    <property type="entry name" value="PCD-like"/>
    <property type="match status" value="1"/>
</dbReference>
<protein>
    <recommendedName>
        <fullName evidence="3">4a-hydroxytetrahydrobiopterin dehydratase</fullName>
        <ecNumber evidence="3">4.2.1.96</ecNumber>
    </recommendedName>
    <alternativeName>
        <fullName evidence="5">4-alpha-hydroxy-tetrahydropterin dehydratase</fullName>
    </alternativeName>
    <alternativeName>
        <fullName evidence="6">Pterin carbinolamine dehydratase</fullName>
    </alternativeName>
</protein>
<dbReference type="InterPro" id="IPR001533">
    <property type="entry name" value="Pterin_deHydtase"/>
</dbReference>
<sequence>MKSLYATNALWWRIPGTFSRHPSQLHIFRFATSATQERIKKMAAKLSDEERTGKLEPLLSNGWSMVNARDAIYKEYLFKNFNQAFGFMTRVALMAEKMDHHPEWFNVYNKVQVTLSSHDVNGLSGRDVKLATFMDTVSKNLLPPKD</sequence>
<comment type="caution">
    <text evidence="7">The sequence shown here is derived from an EMBL/GenBank/DDBJ whole genome shotgun (WGS) entry which is preliminary data.</text>
</comment>
<dbReference type="Proteomes" id="UP001233999">
    <property type="component" value="Unassembled WGS sequence"/>
</dbReference>
<dbReference type="HAMAP" id="MF_00434">
    <property type="entry name" value="Pterin_4_alpha"/>
    <property type="match status" value="1"/>
</dbReference>
<reference evidence="7" key="2">
    <citation type="submission" date="2023-05" db="EMBL/GenBank/DDBJ databases">
        <authorList>
            <person name="Fouks B."/>
        </authorList>
    </citation>
    <scope>NUCLEOTIDE SEQUENCE</scope>
    <source>
        <strain evidence="7">Stay&amp;Tobe</strain>
        <tissue evidence="7">Testes</tissue>
    </source>
</reference>
<dbReference type="NCBIfam" id="NF002018">
    <property type="entry name" value="PRK00823.1-3"/>
    <property type="match status" value="1"/>
</dbReference>
<evidence type="ECO:0000256" key="6">
    <source>
        <dbReference type="ARBA" id="ARBA00031023"/>
    </source>
</evidence>
<proteinExistence type="inferred from homology"/>
<keyword evidence="8" id="KW-1185">Reference proteome</keyword>
<evidence type="ECO:0000256" key="3">
    <source>
        <dbReference type="ARBA" id="ARBA00013252"/>
    </source>
</evidence>
<comment type="catalytic activity">
    <reaction evidence="1">
        <text>(4aS,6R)-4a-hydroxy-L-erythro-5,6,7,8-tetrahydrobiopterin = (6R)-L-erythro-6,7-dihydrobiopterin + H2O</text>
        <dbReference type="Rhea" id="RHEA:11920"/>
        <dbReference type="ChEBI" id="CHEBI:15377"/>
        <dbReference type="ChEBI" id="CHEBI:15642"/>
        <dbReference type="ChEBI" id="CHEBI:43120"/>
        <dbReference type="EC" id="4.2.1.96"/>
    </reaction>
</comment>
<dbReference type="Pfam" id="PF01329">
    <property type="entry name" value="Pterin_4a"/>
    <property type="match status" value="1"/>
</dbReference>
<comment type="similarity">
    <text evidence="2">Belongs to the pterin-4-alpha-carbinolamine dehydratase family.</text>
</comment>
<keyword evidence="4" id="KW-0456">Lyase</keyword>
<dbReference type="InterPro" id="IPR036428">
    <property type="entry name" value="PCD_sf"/>
</dbReference>
<dbReference type="Gene3D" id="3.30.1360.20">
    <property type="entry name" value="Transcriptional coactivator/pterin dehydratase"/>
    <property type="match status" value="1"/>
</dbReference>
<accession>A0AAD7Z4Y1</accession>
<evidence type="ECO:0000256" key="4">
    <source>
        <dbReference type="ARBA" id="ARBA00023239"/>
    </source>
</evidence>
<evidence type="ECO:0000256" key="1">
    <source>
        <dbReference type="ARBA" id="ARBA00001554"/>
    </source>
</evidence>
<evidence type="ECO:0000313" key="8">
    <source>
        <dbReference type="Proteomes" id="UP001233999"/>
    </source>
</evidence>
<dbReference type="PANTHER" id="PTHR12599">
    <property type="entry name" value="PTERIN-4-ALPHA-CARBINOLAMINE DEHYDRATASE"/>
    <property type="match status" value="1"/>
</dbReference>
<dbReference type="EMBL" id="JASPKZ010010673">
    <property type="protein sequence ID" value="KAJ9573862.1"/>
    <property type="molecule type" value="Genomic_DNA"/>
</dbReference>
<dbReference type="FunFam" id="3.30.1360.20:FF:000001">
    <property type="entry name" value="Pterin-4-alpha-carbinolamine dehydratase 2"/>
    <property type="match status" value="1"/>
</dbReference>
<dbReference type="EC" id="4.2.1.96" evidence="3"/>
<evidence type="ECO:0000313" key="7">
    <source>
        <dbReference type="EMBL" id="KAJ9573862.1"/>
    </source>
</evidence>
<dbReference type="GO" id="GO:0006729">
    <property type="term" value="P:tetrahydrobiopterin biosynthetic process"/>
    <property type="evidence" value="ECO:0007669"/>
    <property type="project" value="InterPro"/>
</dbReference>
<evidence type="ECO:0000256" key="5">
    <source>
        <dbReference type="ARBA" id="ARBA00030497"/>
    </source>
</evidence>
<reference evidence="7" key="1">
    <citation type="journal article" date="2023" name="IScience">
        <title>Live-bearing cockroach genome reveals convergent evolutionary mechanisms linked to viviparity in insects and beyond.</title>
        <authorList>
            <person name="Fouks B."/>
            <person name="Harrison M.C."/>
            <person name="Mikhailova A.A."/>
            <person name="Marchal E."/>
            <person name="English S."/>
            <person name="Carruthers M."/>
            <person name="Jennings E.C."/>
            <person name="Chiamaka E.L."/>
            <person name="Frigard R.A."/>
            <person name="Pippel M."/>
            <person name="Attardo G.M."/>
            <person name="Benoit J.B."/>
            <person name="Bornberg-Bauer E."/>
            <person name="Tobe S.S."/>
        </authorList>
    </citation>
    <scope>NUCLEOTIDE SEQUENCE</scope>
    <source>
        <strain evidence="7">Stay&amp;Tobe</strain>
    </source>
</reference>
<organism evidence="7 8">
    <name type="scientific">Diploptera punctata</name>
    <name type="common">Pacific beetle cockroach</name>
    <dbReference type="NCBI Taxonomy" id="6984"/>
    <lineage>
        <taxon>Eukaryota</taxon>
        <taxon>Metazoa</taxon>
        <taxon>Ecdysozoa</taxon>
        <taxon>Arthropoda</taxon>
        <taxon>Hexapoda</taxon>
        <taxon>Insecta</taxon>
        <taxon>Pterygota</taxon>
        <taxon>Neoptera</taxon>
        <taxon>Polyneoptera</taxon>
        <taxon>Dictyoptera</taxon>
        <taxon>Blattodea</taxon>
        <taxon>Blaberoidea</taxon>
        <taxon>Blaberidae</taxon>
        <taxon>Diplopterinae</taxon>
        <taxon>Diploptera</taxon>
    </lineage>
</organism>
<name>A0AAD7Z4Y1_DIPPU</name>
<evidence type="ECO:0000256" key="2">
    <source>
        <dbReference type="ARBA" id="ARBA00006472"/>
    </source>
</evidence>
<gene>
    <name evidence="7" type="ORF">L9F63_008722</name>
</gene>
<dbReference type="AlphaFoldDB" id="A0AAD7Z4Y1"/>
<dbReference type="NCBIfam" id="NF002020">
    <property type="entry name" value="PRK00823.1-5"/>
    <property type="match status" value="1"/>
</dbReference>
<dbReference type="GO" id="GO:0008124">
    <property type="term" value="F:4-alpha-hydroxytetrahydrobiopterin dehydratase activity"/>
    <property type="evidence" value="ECO:0007669"/>
    <property type="project" value="UniProtKB-EC"/>
</dbReference>
<dbReference type="CDD" id="cd00914">
    <property type="entry name" value="PCD_DCoH_subfamily_b"/>
    <property type="match status" value="1"/>
</dbReference>